<keyword evidence="4" id="KW-1185">Reference proteome</keyword>
<reference evidence="3" key="1">
    <citation type="submission" date="2022-03" db="EMBL/GenBank/DDBJ databases">
        <authorList>
            <person name="Sayadi A."/>
        </authorList>
    </citation>
    <scope>NUCLEOTIDE SEQUENCE</scope>
</reference>
<keyword evidence="2" id="KW-0853">WD repeat</keyword>
<name>A0A9P0MEA6_ACAOB</name>
<dbReference type="SUPFAM" id="SSF50978">
    <property type="entry name" value="WD40 repeat-like"/>
    <property type="match status" value="1"/>
</dbReference>
<dbReference type="InterPro" id="IPR015943">
    <property type="entry name" value="WD40/YVTN_repeat-like_dom_sf"/>
</dbReference>
<dbReference type="PROSITE" id="PS50082">
    <property type="entry name" value="WD_REPEATS_2"/>
    <property type="match status" value="2"/>
</dbReference>
<dbReference type="AlphaFoldDB" id="A0A9P0MEA6"/>
<evidence type="ECO:0000313" key="4">
    <source>
        <dbReference type="Proteomes" id="UP001152888"/>
    </source>
</evidence>
<comment type="caution">
    <text evidence="3">The sequence shown here is derived from an EMBL/GenBank/DDBJ whole genome shotgun (WGS) entry which is preliminary data.</text>
</comment>
<organism evidence="3 4">
    <name type="scientific">Acanthoscelides obtectus</name>
    <name type="common">Bean weevil</name>
    <name type="synonym">Bruchus obtectus</name>
    <dbReference type="NCBI Taxonomy" id="200917"/>
    <lineage>
        <taxon>Eukaryota</taxon>
        <taxon>Metazoa</taxon>
        <taxon>Ecdysozoa</taxon>
        <taxon>Arthropoda</taxon>
        <taxon>Hexapoda</taxon>
        <taxon>Insecta</taxon>
        <taxon>Pterygota</taxon>
        <taxon>Neoptera</taxon>
        <taxon>Endopterygota</taxon>
        <taxon>Coleoptera</taxon>
        <taxon>Polyphaga</taxon>
        <taxon>Cucujiformia</taxon>
        <taxon>Chrysomeloidea</taxon>
        <taxon>Chrysomelidae</taxon>
        <taxon>Bruchinae</taxon>
        <taxon>Bruchini</taxon>
        <taxon>Acanthoscelides</taxon>
    </lineage>
</organism>
<proteinExistence type="predicted"/>
<dbReference type="Proteomes" id="UP001152888">
    <property type="component" value="Unassembled WGS sequence"/>
</dbReference>
<dbReference type="Gene3D" id="2.130.10.10">
    <property type="entry name" value="YVTN repeat-like/Quinoprotein amine dehydrogenase"/>
    <property type="match status" value="1"/>
</dbReference>
<evidence type="ECO:0000256" key="2">
    <source>
        <dbReference type="PROSITE-ProRule" id="PRU00221"/>
    </source>
</evidence>
<accession>A0A9P0MEA6</accession>
<feature type="repeat" description="WD" evidence="2">
    <location>
        <begin position="41"/>
        <end position="82"/>
    </location>
</feature>
<dbReference type="EMBL" id="CAKOFQ010008003">
    <property type="protein sequence ID" value="CAH2010767.1"/>
    <property type="molecule type" value="Genomic_DNA"/>
</dbReference>
<evidence type="ECO:0000256" key="1">
    <source>
        <dbReference type="ARBA" id="ARBA00022737"/>
    </source>
</evidence>
<dbReference type="PANTHER" id="PTHR44324:SF3">
    <property type="entry name" value="WD REPEAT-CONTAINING PROTEIN 49-LIKE"/>
    <property type="match status" value="1"/>
</dbReference>
<dbReference type="PANTHER" id="PTHR44324">
    <property type="entry name" value="WD40 REPEAT DOMAIN 95"/>
    <property type="match status" value="1"/>
</dbReference>
<dbReference type="PROSITE" id="PS50294">
    <property type="entry name" value="WD_REPEATS_REGION"/>
    <property type="match status" value="1"/>
</dbReference>
<evidence type="ECO:0000313" key="3">
    <source>
        <dbReference type="EMBL" id="CAH2010767.1"/>
    </source>
</evidence>
<dbReference type="OrthoDB" id="691673at2759"/>
<dbReference type="SMART" id="SM00320">
    <property type="entry name" value="WD40"/>
    <property type="match status" value="2"/>
</dbReference>
<keyword evidence="1" id="KW-0677">Repeat</keyword>
<dbReference type="InterPro" id="IPR051242">
    <property type="entry name" value="WD-EF-hand_domain"/>
</dbReference>
<protein>
    <submittedName>
        <fullName evidence="3">Uncharacterized protein</fullName>
    </submittedName>
</protein>
<feature type="repeat" description="WD" evidence="2">
    <location>
        <begin position="1"/>
        <end position="30"/>
    </location>
</feature>
<dbReference type="Pfam" id="PF00400">
    <property type="entry name" value="WD40"/>
    <property type="match status" value="1"/>
</dbReference>
<dbReference type="InterPro" id="IPR001680">
    <property type="entry name" value="WD40_rpt"/>
</dbReference>
<gene>
    <name evidence="3" type="ORF">ACAOBT_LOCUS31760</name>
</gene>
<sequence length="243" mass="27623">MRKGCSCFAYSSSLKLLLSGSTDGTVRIWNPVIVSKATASIQGHEVGVVDLQIFENQRVFLSFDKNAVLKVWNLDEHKCLQVIELKFPCFQILGKSIEFGISSIYPGPKRNTKDFTIQYFDKGATCFSLDDVEEMSEERTTSDGVNTSIWERSHILATCCSYIAKINLIFEDVHVESTFELPIYPPPPLQNSVLVPSSWNIQDKRDTVFNTRSVTSILKNQSTEMKRYAWETSGNCPNLFRYF</sequence>
<dbReference type="InterPro" id="IPR036322">
    <property type="entry name" value="WD40_repeat_dom_sf"/>
</dbReference>